<dbReference type="Pfam" id="PF01135">
    <property type="entry name" value="PCMT"/>
    <property type="match status" value="1"/>
</dbReference>
<feature type="domain" description="Thiopeptide-type bacteriocin biosynthesis" evidence="12">
    <location>
        <begin position="19"/>
        <end position="255"/>
    </location>
</feature>
<dbReference type="PANTHER" id="PTHR11579:SF0">
    <property type="entry name" value="PROTEIN-L-ISOASPARTATE(D-ASPARTATE) O-METHYLTRANSFERASE"/>
    <property type="match status" value="1"/>
</dbReference>
<keyword evidence="7" id="KW-0808">Transferase</keyword>
<evidence type="ECO:0000313" key="14">
    <source>
        <dbReference type="Proteomes" id="UP001501721"/>
    </source>
</evidence>
<dbReference type="Proteomes" id="UP001501721">
    <property type="component" value="Unassembled WGS sequence"/>
</dbReference>
<dbReference type="Pfam" id="PF14028">
    <property type="entry name" value="Lant_dehydr_C"/>
    <property type="match status" value="1"/>
</dbReference>
<dbReference type="InterPro" id="IPR029063">
    <property type="entry name" value="SAM-dependent_MTases_sf"/>
</dbReference>
<accession>A0ABN3M8C7</accession>
<evidence type="ECO:0000256" key="2">
    <source>
        <dbReference type="ARBA" id="ARBA00005369"/>
    </source>
</evidence>
<keyword evidence="14" id="KW-1185">Reference proteome</keyword>
<dbReference type="InterPro" id="IPR027573">
    <property type="entry name" value="Methyltran_FxLD"/>
</dbReference>
<comment type="similarity">
    <text evidence="2">Belongs to the methyltransferase superfamily. L-isoaspartyl/D-aspartyl protein methyltransferase family.</text>
</comment>
<dbReference type="CDD" id="cd02440">
    <property type="entry name" value="AdoMet_MTases"/>
    <property type="match status" value="1"/>
</dbReference>
<comment type="subcellular location">
    <subcellularLocation>
        <location evidence="1">Cytoplasm</location>
    </subcellularLocation>
</comment>
<dbReference type="NCBIfam" id="TIGR04364">
    <property type="entry name" value="methyltran_FxLD"/>
    <property type="match status" value="1"/>
</dbReference>
<evidence type="ECO:0000313" key="13">
    <source>
        <dbReference type="EMBL" id="GAA2496146.1"/>
    </source>
</evidence>
<name>A0ABN3M8C7_9ACTN</name>
<evidence type="ECO:0000259" key="12">
    <source>
        <dbReference type="Pfam" id="PF14028"/>
    </source>
</evidence>
<evidence type="ECO:0000256" key="9">
    <source>
        <dbReference type="ARBA" id="ARBA00030757"/>
    </source>
</evidence>
<evidence type="ECO:0000256" key="3">
    <source>
        <dbReference type="ARBA" id="ARBA00011890"/>
    </source>
</evidence>
<evidence type="ECO:0000256" key="1">
    <source>
        <dbReference type="ARBA" id="ARBA00004496"/>
    </source>
</evidence>
<proteinExistence type="inferred from homology"/>
<evidence type="ECO:0000256" key="11">
    <source>
        <dbReference type="ARBA" id="ARBA00031350"/>
    </source>
</evidence>
<comment type="caution">
    <text evidence="13">The sequence shown here is derived from an EMBL/GenBank/DDBJ whole genome shotgun (WGS) entry which is preliminary data.</text>
</comment>
<evidence type="ECO:0000256" key="10">
    <source>
        <dbReference type="ARBA" id="ARBA00031323"/>
    </source>
</evidence>
<evidence type="ECO:0000256" key="4">
    <source>
        <dbReference type="ARBA" id="ARBA00013346"/>
    </source>
</evidence>
<dbReference type="NCBIfam" id="TIGR03891">
    <property type="entry name" value="thiopep_ocin"/>
    <property type="match status" value="1"/>
</dbReference>
<dbReference type="RefSeq" id="WP_346078656.1">
    <property type="nucleotide sequence ID" value="NZ_BAAATL010000026.1"/>
</dbReference>
<gene>
    <name evidence="13" type="primary">fxlM</name>
    <name evidence="13" type="ORF">GCM10010422_49940</name>
</gene>
<dbReference type="InterPro" id="IPR000682">
    <property type="entry name" value="PCMT"/>
</dbReference>
<keyword evidence="8" id="KW-0949">S-adenosyl-L-methionine</keyword>
<keyword evidence="5" id="KW-0963">Cytoplasm</keyword>
<dbReference type="GO" id="GO:0032259">
    <property type="term" value="P:methylation"/>
    <property type="evidence" value="ECO:0007669"/>
    <property type="project" value="UniProtKB-KW"/>
</dbReference>
<dbReference type="EC" id="2.1.1.77" evidence="3"/>
<protein>
    <recommendedName>
        <fullName evidence="4">Protein-L-isoaspartate O-methyltransferase</fullName>
        <ecNumber evidence="3">2.1.1.77</ecNumber>
    </recommendedName>
    <alternativeName>
        <fullName evidence="11">L-isoaspartyl protein carboxyl methyltransferase</fullName>
    </alternativeName>
    <alternativeName>
        <fullName evidence="9">Protein L-isoaspartyl methyltransferase</fullName>
    </alternativeName>
    <alternativeName>
        <fullName evidence="10">Protein-beta-aspartate methyltransferase</fullName>
    </alternativeName>
</protein>
<evidence type="ECO:0000256" key="5">
    <source>
        <dbReference type="ARBA" id="ARBA00022490"/>
    </source>
</evidence>
<evidence type="ECO:0000256" key="7">
    <source>
        <dbReference type="ARBA" id="ARBA00022679"/>
    </source>
</evidence>
<keyword evidence="6 13" id="KW-0489">Methyltransferase</keyword>
<organism evidence="13 14">
    <name type="scientific">Streptomyces graminearus</name>
    <dbReference type="NCBI Taxonomy" id="284030"/>
    <lineage>
        <taxon>Bacteria</taxon>
        <taxon>Bacillati</taxon>
        <taxon>Actinomycetota</taxon>
        <taxon>Actinomycetes</taxon>
        <taxon>Kitasatosporales</taxon>
        <taxon>Streptomycetaceae</taxon>
        <taxon>Streptomyces</taxon>
    </lineage>
</organism>
<dbReference type="EMBL" id="BAAATL010000026">
    <property type="protein sequence ID" value="GAA2496146.1"/>
    <property type="molecule type" value="Genomic_DNA"/>
</dbReference>
<dbReference type="SUPFAM" id="SSF53335">
    <property type="entry name" value="S-adenosyl-L-methionine-dependent methyltransferases"/>
    <property type="match status" value="1"/>
</dbReference>
<evidence type="ECO:0000256" key="6">
    <source>
        <dbReference type="ARBA" id="ARBA00022603"/>
    </source>
</evidence>
<reference evidence="13 14" key="1">
    <citation type="journal article" date="2019" name="Int. J. Syst. Evol. Microbiol.">
        <title>The Global Catalogue of Microorganisms (GCM) 10K type strain sequencing project: providing services to taxonomists for standard genome sequencing and annotation.</title>
        <authorList>
            <consortium name="The Broad Institute Genomics Platform"/>
            <consortium name="The Broad Institute Genome Sequencing Center for Infectious Disease"/>
            <person name="Wu L."/>
            <person name="Ma J."/>
        </authorList>
    </citation>
    <scope>NUCLEOTIDE SEQUENCE [LARGE SCALE GENOMIC DNA]</scope>
    <source>
        <strain evidence="13 14">JCM 6923</strain>
    </source>
</reference>
<dbReference type="PANTHER" id="PTHR11579">
    <property type="entry name" value="PROTEIN-L-ISOASPARTATE O-METHYLTRANSFERASE"/>
    <property type="match status" value="1"/>
</dbReference>
<dbReference type="InterPro" id="IPR023809">
    <property type="entry name" value="Thiopep_bacteriocin_synth_dom"/>
</dbReference>
<evidence type="ECO:0000256" key="8">
    <source>
        <dbReference type="ARBA" id="ARBA00022691"/>
    </source>
</evidence>
<dbReference type="Gene3D" id="3.40.50.150">
    <property type="entry name" value="Vaccinia Virus protein VP39"/>
    <property type="match status" value="1"/>
</dbReference>
<dbReference type="GO" id="GO:0008168">
    <property type="term" value="F:methyltransferase activity"/>
    <property type="evidence" value="ECO:0007669"/>
    <property type="project" value="UniProtKB-KW"/>
</dbReference>
<sequence length="699" mass="75158">MTDNWIQHDLAFAASADSADVERTAAHHLAPVLVLAQDNGVLEGWWYLRKKGLRLRYRAAAPALIVTSLLDALAAERAIEHWATVIYEPETEAFGGPEAMEIAHRLFHADSLHLLSQAAEPNPPALGRTETVVVLVSAMLRAAGLDWYEQGDVWVQFAKLRDPPAPVAPDRATTLTAAMRHLMRLDTWALTRDTAPLAHHGDWVHAFEQAGQDLVRLGREGHLTRGLRAVLAHHLLFHANRAGLQVDHQAAMAARALDAVFHSGEGPGPSMPTIRATTKVTDMTTLSSGTVSVTPTAEQLRAALTDRLLDQAAIRTAAVEAAFRTVGREHFLPGFPLAAAYADNPTYTKSDGSGTQISAASQPAIVALMLEQLAPRPGERIFEAGAGTGVNAAYMATIVGTDGHVTAVDVDADLVDGARKHLADAGITNVEVVLGDGALGHLDGAPFDRVIATVSTSDMPTPWLEQVKPTGRIVLPLRLRGTASRTIAFERREGGWTSVDDQLAVFMPLRGSMDDARRTVDLTGEGDVTLQVHKDQDAAVDASPLLGVLDSGRHETWTGVTIPGGTTYEYQDLWLALKLPNSLMRMSVSAAARERGLVTPMFGWGAMATVQDGSLAYLTLRPGDPTADGRKTYETGVIGHGPEGAALADLVSEEIRVWNSGFRERTPRISLPDSRGTADLASGHFVLERPNHPITITWE</sequence>